<dbReference type="Proteomes" id="UP000712600">
    <property type="component" value="Unassembled WGS sequence"/>
</dbReference>
<evidence type="ECO:0000313" key="2">
    <source>
        <dbReference type="EMBL" id="KAF3513185.1"/>
    </source>
</evidence>
<comment type="caution">
    <text evidence="2">The sequence shown here is derived from an EMBL/GenBank/DDBJ whole genome shotgun (WGS) entry which is preliminary data.</text>
</comment>
<evidence type="ECO:0000313" key="3">
    <source>
        <dbReference type="Proteomes" id="UP000712600"/>
    </source>
</evidence>
<feature type="region of interest" description="Disordered" evidence="1">
    <location>
        <begin position="1"/>
        <end position="44"/>
    </location>
</feature>
<feature type="compositionally biased region" description="Pro residues" evidence="1">
    <location>
        <begin position="15"/>
        <end position="39"/>
    </location>
</feature>
<proteinExistence type="predicted"/>
<dbReference type="AlphaFoldDB" id="A0A8S9PDH0"/>
<sequence length="95" mass="10534">MLSKWNVPGHSSVLQPPPFAAGEHPPPPHPSDPPDPSLPFSPVHFPLSLPPQLAPKRKNEWRPNSLLLLLLLLNSKQLIPQRYHPESSGECTCNN</sequence>
<evidence type="ECO:0000256" key="1">
    <source>
        <dbReference type="SAM" id="MobiDB-lite"/>
    </source>
</evidence>
<organism evidence="2 3">
    <name type="scientific">Brassica cretica</name>
    <name type="common">Mustard</name>
    <dbReference type="NCBI Taxonomy" id="69181"/>
    <lineage>
        <taxon>Eukaryota</taxon>
        <taxon>Viridiplantae</taxon>
        <taxon>Streptophyta</taxon>
        <taxon>Embryophyta</taxon>
        <taxon>Tracheophyta</taxon>
        <taxon>Spermatophyta</taxon>
        <taxon>Magnoliopsida</taxon>
        <taxon>eudicotyledons</taxon>
        <taxon>Gunneridae</taxon>
        <taxon>Pentapetalae</taxon>
        <taxon>rosids</taxon>
        <taxon>malvids</taxon>
        <taxon>Brassicales</taxon>
        <taxon>Brassicaceae</taxon>
        <taxon>Brassiceae</taxon>
        <taxon>Brassica</taxon>
    </lineage>
</organism>
<gene>
    <name evidence="2" type="ORF">F2Q69_00007564</name>
</gene>
<name>A0A8S9PDH0_BRACR</name>
<reference evidence="2" key="1">
    <citation type="submission" date="2019-12" db="EMBL/GenBank/DDBJ databases">
        <title>Genome sequencing and annotation of Brassica cretica.</title>
        <authorList>
            <person name="Studholme D.J."/>
            <person name="Sarris P."/>
        </authorList>
    </citation>
    <scope>NUCLEOTIDE SEQUENCE</scope>
    <source>
        <strain evidence="2">PFS-109/04</strain>
        <tissue evidence="2">Leaf</tissue>
    </source>
</reference>
<dbReference type="EMBL" id="QGKX02001521">
    <property type="protein sequence ID" value="KAF3513185.1"/>
    <property type="molecule type" value="Genomic_DNA"/>
</dbReference>
<protein>
    <submittedName>
        <fullName evidence="2">Uncharacterized protein</fullName>
    </submittedName>
</protein>
<accession>A0A8S9PDH0</accession>